<evidence type="ECO:0000256" key="1">
    <source>
        <dbReference type="SAM" id="MobiDB-lite"/>
    </source>
</evidence>
<protein>
    <submittedName>
        <fullName evidence="2">Uncharacterized protein</fullName>
    </submittedName>
</protein>
<name>A0A397S588_9GLOM</name>
<evidence type="ECO:0000313" key="2">
    <source>
        <dbReference type="EMBL" id="RIA81563.1"/>
    </source>
</evidence>
<dbReference type="Proteomes" id="UP000265703">
    <property type="component" value="Unassembled WGS sequence"/>
</dbReference>
<proteinExistence type="predicted"/>
<reference evidence="2 3" key="1">
    <citation type="submission" date="2018-06" db="EMBL/GenBank/DDBJ databases">
        <title>Comparative genomics reveals the genomic features of Rhizophagus irregularis, R. cerebriforme, R. diaphanum and Gigaspora rosea, and their symbiotic lifestyle signature.</title>
        <authorList>
            <person name="Morin E."/>
            <person name="San Clemente H."/>
            <person name="Chen E.C.H."/>
            <person name="De La Providencia I."/>
            <person name="Hainaut M."/>
            <person name="Kuo A."/>
            <person name="Kohler A."/>
            <person name="Murat C."/>
            <person name="Tang N."/>
            <person name="Roy S."/>
            <person name="Loubradou J."/>
            <person name="Henrissat B."/>
            <person name="Grigoriev I.V."/>
            <person name="Corradi N."/>
            <person name="Roux C."/>
            <person name="Martin F.M."/>
        </authorList>
    </citation>
    <scope>NUCLEOTIDE SEQUENCE [LARGE SCALE GENOMIC DNA]</scope>
    <source>
        <strain evidence="2 3">DAOM 227022</strain>
    </source>
</reference>
<comment type="caution">
    <text evidence="2">The sequence shown here is derived from an EMBL/GenBank/DDBJ whole genome shotgun (WGS) entry which is preliminary data.</text>
</comment>
<keyword evidence="3" id="KW-1185">Reference proteome</keyword>
<accession>A0A397S588</accession>
<dbReference type="AlphaFoldDB" id="A0A397S588"/>
<organism evidence="2 3">
    <name type="scientific">Glomus cerebriforme</name>
    <dbReference type="NCBI Taxonomy" id="658196"/>
    <lineage>
        <taxon>Eukaryota</taxon>
        <taxon>Fungi</taxon>
        <taxon>Fungi incertae sedis</taxon>
        <taxon>Mucoromycota</taxon>
        <taxon>Glomeromycotina</taxon>
        <taxon>Glomeromycetes</taxon>
        <taxon>Glomerales</taxon>
        <taxon>Glomeraceae</taxon>
        <taxon>Glomus</taxon>
    </lineage>
</organism>
<feature type="region of interest" description="Disordered" evidence="1">
    <location>
        <begin position="1"/>
        <end position="45"/>
    </location>
</feature>
<gene>
    <name evidence="2" type="ORF">C1645_836786</name>
</gene>
<feature type="non-terminal residue" evidence="2">
    <location>
        <position position="1"/>
    </location>
</feature>
<evidence type="ECO:0000313" key="3">
    <source>
        <dbReference type="Proteomes" id="UP000265703"/>
    </source>
</evidence>
<feature type="compositionally biased region" description="Low complexity" evidence="1">
    <location>
        <begin position="23"/>
        <end position="34"/>
    </location>
</feature>
<feature type="region of interest" description="Disordered" evidence="1">
    <location>
        <begin position="85"/>
        <end position="110"/>
    </location>
</feature>
<feature type="compositionally biased region" description="Pro residues" evidence="1">
    <location>
        <begin position="1"/>
        <end position="22"/>
    </location>
</feature>
<sequence>TDPNAPPATDPNAPPATDPNAPPATVADPNANVAETNPVGGVKMPKIAKKNGNFVVNGSEFKNLDAAHGRQCDVQHNLCFNKLNSGDKSITNEDCDNQNNNCKNGPPVLA</sequence>
<dbReference type="STRING" id="658196.A0A397S588"/>
<dbReference type="OrthoDB" id="2153847at2759"/>
<dbReference type="EMBL" id="QKYT01000776">
    <property type="protein sequence ID" value="RIA81563.1"/>
    <property type="molecule type" value="Genomic_DNA"/>
</dbReference>